<dbReference type="RefSeq" id="WP_176762794.1">
    <property type="nucleotide sequence ID" value="NZ_FNCS01000030.1"/>
</dbReference>
<reference evidence="1 2" key="1">
    <citation type="submission" date="2016-10" db="EMBL/GenBank/DDBJ databases">
        <authorList>
            <person name="de Groot N.N."/>
        </authorList>
    </citation>
    <scope>NUCLEOTIDE SEQUENCE [LARGE SCALE GENOMIC DNA]</scope>
    <source>
        <strain evidence="1 2">CGMCC 1.10267</strain>
    </source>
</reference>
<evidence type="ECO:0000313" key="1">
    <source>
        <dbReference type="EMBL" id="SDH20408.1"/>
    </source>
</evidence>
<accession>A0A1G8AHH9</accession>
<dbReference type="EMBL" id="FNCS01000030">
    <property type="protein sequence ID" value="SDH20408.1"/>
    <property type="molecule type" value="Genomic_DNA"/>
</dbReference>
<organism evidence="1 2">
    <name type="scientific">Pelagibacterium luteolum</name>
    <dbReference type="NCBI Taxonomy" id="440168"/>
    <lineage>
        <taxon>Bacteria</taxon>
        <taxon>Pseudomonadati</taxon>
        <taxon>Pseudomonadota</taxon>
        <taxon>Alphaproteobacteria</taxon>
        <taxon>Hyphomicrobiales</taxon>
        <taxon>Devosiaceae</taxon>
        <taxon>Pelagibacterium</taxon>
    </lineage>
</organism>
<dbReference type="AlphaFoldDB" id="A0A1G8AHH9"/>
<gene>
    <name evidence="1" type="ORF">SAMN04487974_13022</name>
</gene>
<dbReference type="Proteomes" id="UP000199495">
    <property type="component" value="Unassembled WGS sequence"/>
</dbReference>
<keyword evidence="2" id="KW-1185">Reference proteome</keyword>
<sequence length="50" mass="5518">MREACGQDQALADIALDRFFALVEINMIAAFYVRVRRSGSCGVRRAVEAA</sequence>
<protein>
    <submittedName>
        <fullName evidence="1">Uncharacterized protein</fullName>
    </submittedName>
</protein>
<evidence type="ECO:0000313" key="2">
    <source>
        <dbReference type="Proteomes" id="UP000199495"/>
    </source>
</evidence>
<name>A0A1G8AHH9_9HYPH</name>
<proteinExistence type="predicted"/>